<evidence type="ECO:0000259" key="2">
    <source>
        <dbReference type="Pfam" id="PF26604"/>
    </source>
</evidence>
<dbReference type="InterPro" id="IPR058058">
    <property type="entry name" value="CBU_0592-like"/>
</dbReference>
<dbReference type="Proteomes" id="UP000076234">
    <property type="component" value="Chromosome"/>
</dbReference>
<dbReference type="NCBIfam" id="NF047864">
    <property type="entry name" value="CBU_0592_membra"/>
    <property type="match status" value="1"/>
</dbReference>
<name>A0A142W1Z3_9SPHN</name>
<feature type="transmembrane region" description="Helical" evidence="1">
    <location>
        <begin position="60"/>
        <end position="78"/>
    </location>
</feature>
<dbReference type="STRING" id="1219058.AOA14_15900"/>
<evidence type="ECO:0000313" key="4">
    <source>
        <dbReference type="Proteomes" id="UP000076234"/>
    </source>
</evidence>
<sequence>MSAYISSFAANAIGIIGSILFIAAFAYANMAKMLDQLLFNAVNLVGAILLLISLSVHFNLAAFLLEAAWALIASWGLLRALRARRTRGDSA</sequence>
<reference evidence="3 4" key="2">
    <citation type="journal article" date="2016" name="Genome Announc.">
        <title>Complete Genome Sequence of Sphingopyxis terrae Strain 203-1 (NBRC 111660), a Polyethylene Glycol Degrader.</title>
        <authorList>
            <person name="Ohtsubo Y."/>
            <person name="Nonoyama S."/>
            <person name="Nagata Y."/>
            <person name="Numata M."/>
            <person name="Tsuchikane K."/>
            <person name="Hosoyama A."/>
            <person name="Yamazoe A."/>
            <person name="Tsuda M."/>
            <person name="Fujita N."/>
            <person name="Kawai F."/>
        </authorList>
    </citation>
    <scope>NUCLEOTIDE SEQUENCE [LARGE SCALE GENOMIC DNA]</scope>
    <source>
        <strain evidence="3 4">203-1</strain>
    </source>
</reference>
<dbReference type="EMBL" id="CP013342">
    <property type="protein sequence ID" value="AMU96090.1"/>
    <property type="molecule type" value="Genomic_DNA"/>
</dbReference>
<evidence type="ECO:0000256" key="1">
    <source>
        <dbReference type="SAM" id="Phobius"/>
    </source>
</evidence>
<dbReference type="KEGG" id="ster:AOA14_15900"/>
<feature type="domain" description="CBU-0592-like" evidence="2">
    <location>
        <begin position="11"/>
        <end position="84"/>
    </location>
</feature>
<feature type="transmembrane region" description="Helical" evidence="1">
    <location>
        <begin position="12"/>
        <end position="30"/>
    </location>
</feature>
<protein>
    <submittedName>
        <fullName evidence="3">Permease</fullName>
    </submittedName>
</protein>
<dbReference type="Pfam" id="PF26604">
    <property type="entry name" value="CBU_0592"/>
    <property type="match status" value="1"/>
</dbReference>
<reference evidence="4" key="1">
    <citation type="submission" date="2015-11" db="EMBL/GenBank/DDBJ databases">
        <title>Complete genome sequence of a polyethylene glycol-degrading strain Sphingopyxis terrae strain 203-1 (NBRC 15098).</title>
        <authorList>
            <person name="Yoshiyuki O."/>
            <person name="Shouta N."/>
            <person name="Nagata Y."/>
            <person name="Numata M."/>
            <person name="Tsuchikane K."/>
            <person name="Hosoyama A."/>
            <person name="Yamazoe A."/>
            <person name="Tsuda M."/>
            <person name="Fujita N."/>
            <person name="Kawai F."/>
        </authorList>
    </citation>
    <scope>NUCLEOTIDE SEQUENCE [LARGE SCALE GENOMIC DNA]</scope>
    <source>
        <strain evidence="4">203-1</strain>
    </source>
</reference>
<accession>A0A142W1Z3</accession>
<evidence type="ECO:0000313" key="3">
    <source>
        <dbReference type="EMBL" id="AMU96090.1"/>
    </source>
</evidence>
<organism evidence="3 4">
    <name type="scientific">Sphingopyxis terrae subsp. terrae NBRC 15098</name>
    <dbReference type="NCBI Taxonomy" id="1219058"/>
    <lineage>
        <taxon>Bacteria</taxon>
        <taxon>Pseudomonadati</taxon>
        <taxon>Pseudomonadota</taxon>
        <taxon>Alphaproteobacteria</taxon>
        <taxon>Sphingomonadales</taxon>
        <taxon>Sphingomonadaceae</taxon>
        <taxon>Sphingopyxis</taxon>
    </lineage>
</organism>
<dbReference type="RefSeq" id="WP_238929675.1">
    <property type="nucleotide sequence ID" value="NZ_CP013342.1"/>
</dbReference>
<proteinExistence type="predicted"/>
<keyword evidence="1" id="KW-0812">Transmembrane</keyword>
<keyword evidence="1" id="KW-0472">Membrane</keyword>
<dbReference type="AlphaFoldDB" id="A0A142W1Z3"/>
<keyword evidence="1" id="KW-1133">Transmembrane helix</keyword>
<gene>
    <name evidence="3" type="ORF">AOA14_15900</name>
</gene>